<dbReference type="InterPro" id="IPR019853">
    <property type="entry name" value="GldB-like"/>
</dbReference>
<dbReference type="RefSeq" id="WP_158640490.1">
    <property type="nucleotide sequence ID" value="NZ_CP042432.1"/>
</dbReference>
<dbReference type="AlphaFoldDB" id="A0A4R3KWH5"/>
<dbReference type="Pfam" id="PF25594">
    <property type="entry name" value="GldB_lipo"/>
    <property type="match status" value="1"/>
</dbReference>
<sequence>MVKFSVLTKILPLCCILFACTRAGKDGSPSPLSIQRAEKDLFALDTMHFSTSIQALSEEYPSFLPTHFRNVLGIDPADTAGHTRLKNMLSNPYIRAVAADIDSVYPSLEGLSADLAAAFGRYHEYFPGQPVPQVFTYPASLSAFRPAVWNSDSLLAIGLDCFLGADYYFYQTTSFPRYVTRRFTPAHLVPTAIKGYIQYHFPPRGEQATFLAGMIYEGKVLYLLDRLLPETPDSLKIGYTREQMGWATTYERNIWAYFIEQNLLYSTVALDYSKYLDEAPFTSGLGPNSAPRAGAFTGWQIVRKYMEENKSVSPAELMADPDAQKILRLSGYKPR</sequence>
<keyword evidence="1" id="KW-0732">Signal</keyword>
<dbReference type="EMBL" id="SMAD01000001">
    <property type="protein sequence ID" value="TCS90137.1"/>
    <property type="molecule type" value="Genomic_DNA"/>
</dbReference>
<evidence type="ECO:0000256" key="1">
    <source>
        <dbReference type="SAM" id="SignalP"/>
    </source>
</evidence>
<gene>
    <name evidence="2" type="ORF">EDD80_101336</name>
</gene>
<reference evidence="2 3" key="1">
    <citation type="submission" date="2019-03" db="EMBL/GenBank/DDBJ databases">
        <title>Genomic Encyclopedia of Type Strains, Phase IV (KMG-IV): sequencing the most valuable type-strain genomes for metagenomic binning, comparative biology and taxonomic classification.</title>
        <authorList>
            <person name="Goeker M."/>
        </authorList>
    </citation>
    <scope>NUCLEOTIDE SEQUENCE [LARGE SCALE GENOMIC DNA]</scope>
    <source>
        <strain evidence="2 3">DSM 21100</strain>
    </source>
</reference>
<feature type="chain" id="PRO_5020377434" description="Gliding motility-associated lipoprotein GldB" evidence="1">
    <location>
        <begin position="20"/>
        <end position="335"/>
    </location>
</feature>
<evidence type="ECO:0008006" key="4">
    <source>
        <dbReference type="Google" id="ProtNLM"/>
    </source>
</evidence>
<proteinExistence type="predicted"/>
<name>A0A4R3KWH5_9SPHI</name>
<protein>
    <recommendedName>
        <fullName evidence="4">Gliding motility-associated lipoprotein GldB</fullName>
    </recommendedName>
</protein>
<keyword evidence="3" id="KW-1185">Reference proteome</keyword>
<dbReference type="Proteomes" id="UP000295807">
    <property type="component" value="Unassembled WGS sequence"/>
</dbReference>
<dbReference type="PROSITE" id="PS51257">
    <property type="entry name" value="PROKAR_LIPOPROTEIN"/>
    <property type="match status" value="1"/>
</dbReference>
<accession>A0A4R3KWH5</accession>
<organism evidence="2 3">
    <name type="scientific">Anseongella ginsenosidimutans</name>
    <dbReference type="NCBI Taxonomy" id="496056"/>
    <lineage>
        <taxon>Bacteria</taxon>
        <taxon>Pseudomonadati</taxon>
        <taxon>Bacteroidota</taxon>
        <taxon>Sphingobacteriia</taxon>
        <taxon>Sphingobacteriales</taxon>
        <taxon>Sphingobacteriaceae</taxon>
        <taxon>Anseongella</taxon>
    </lineage>
</organism>
<evidence type="ECO:0000313" key="2">
    <source>
        <dbReference type="EMBL" id="TCS90137.1"/>
    </source>
</evidence>
<feature type="signal peptide" evidence="1">
    <location>
        <begin position="1"/>
        <end position="19"/>
    </location>
</feature>
<evidence type="ECO:0000313" key="3">
    <source>
        <dbReference type="Proteomes" id="UP000295807"/>
    </source>
</evidence>
<comment type="caution">
    <text evidence="2">The sequence shown here is derived from an EMBL/GenBank/DDBJ whole genome shotgun (WGS) entry which is preliminary data.</text>
</comment>